<comment type="caution">
    <text evidence="2">The sequence shown here is derived from an EMBL/GenBank/DDBJ whole genome shotgun (WGS) entry which is preliminary data.</text>
</comment>
<evidence type="ECO:0000256" key="1">
    <source>
        <dbReference type="SAM" id="MobiDB-lite"/>
    </source>
</evidence>
<dbReference type="Proteomes" id="UP001149165">
    <property type="component" value="Unassembled WGS sequence"/>
</dbReference>
<proteinExistence type="predicted"/>
<organism evidence="2 3">
    <name type="scientific">Penicillium angulare</name>
    <dbReference type="NCBI Taxonomy" id="116970"/>
    <lineage>
        <taxon>Eukaryota</taxon>
        <taxon>Fungi</taxon>
        <taxon>Dikarya</taxon>
        <taxon>Ascomycota</taxon>
        <taxon>Pezizomycotina</taxon>
        <taxon>Eurotiomycetes</taxon>
        <taxon>Eurotiomycetidae</taxon>
        <taxon>Eurotiales</taxon>
        <taxon>Aspergillaceae</taxon>
        <taxon>Penicillium</taxon>
    </lineage>
</organism>
<reference evidence="2" key="2">
    <citation type="journal article" date="2023" name="IMA Fungus">
        <title>Comparative genomic study of the Penicillium genus elucidates a diverse pangenome and 15 lateral gene transfer events.</title>
        <authorList>
            <person name="Petersen C."/>
            <person name="Sorensen T."/>
            <person name="Nielsen M.R."/>
            <person name="Sondergaard T.E."/>
            <person name="Sorensen J.L."/>
            <person name="Fitzpatrick D.A."/>
            <person name="Frisvad J.C."/>
            <person name="Nielsen K.L."/>
        </authorList>
    </citation>
    <scope>NUCLEOTIDE SEQUENCE</scope>
    <source>
        <strain evidence="2">IBT 30069</strain>
    </source>
</reference>
<accession>A0A9W9EG39</accession>
<feature type="region of interest" description="Disordered" evidence="1">
    <location>
        <begin position="129"/>
        <end position="155"/>
    </location>
</feature>
<keyword evidence="3" id="KW-1185">Reference proteome</keyword>
<dbReference type="EMBL" id="JAPQKH010000011">
    <property type="protein sequence ID" value="KAJ5081112.1"/>
    <property type="molecule type" value="Genomic_DNA"/>
</dbReference>
<protein>
    <submittedName>
        <fullName evidence="2">Uncharacterized protein</fullName>
    </submittedName>
</protein>
<evidence type="ECO:0000313" key="2">
    <source>
        <dbReference type="EMBL" id="KAJ5081112.1"/>
    </source>
</evidence>
<sequence length="155" mass="17060">MSSKASNPSSLSRPISKDYPEELHHQVKRRHCCAVSVNRCLTVDAAQSPESKVVVFMFTKPANSSVTQSEKACLMVRNLHVWDSTFIQKAKSGSSRYFAALLEDQHSKKDMLLWRGPDTAKLGLQPEKAVSPRATATSPHFKAASFSGKGNLVTQ</sequence>
<dbReference type="AlphaFoldDB" id="A0A9W9EG39"/>
<name>A0A9W9EG39_9EURO</name>
<gene>
    <name evidence="2" type="ORF">N7456_013350</name>
</gene>
<reference evidence="2" key="1">
    <citation type="submission" date="2022-11" db="EMBL/GenBank/DDBJ databases">
        <authorList>
            <person name="Petersen C."/>
        </authorList>
    </citation>
    <scope>NUCLEOTIDE SEQUENCE</scope>
    <source>
        <strain evidence="2">IBT 30069</strain>
    </source>
</reference>
<evidence type="ECO:0000313" key="3">
    <source>
        <dbReference type="Proteomes" id="UP001149165"/>
    </source>
</evidence>